<feature type="transmembrane region" description="Helical" evidence="1">
    <location>
        <begin position="36"/>
        <end position="57"/>
    </location>
</feature>
<organism evidence="2 3">
    <name type="scientific">Drosophila guanche</name>
    <name type="common">Fruit fly</name>
    <dbReference type="NCBI Taxonomy" id="7266"/>
    <lineage>
        <taxon>Eukaryota</taxon>
        <taxon>Metazoa</taxon>
        <taxon>Ecdysozoa</taxon>
        <taxon>Arthropoda</taxon>
        <taxon>Hexapoda</taxon>
        <taxon>Insecta</taxon>
        <taxon>Pterygota</taxon>
        <taxon>Neoptera</taxon>
        <taxon>Endopterygota</taxon>
        <taxon>Diptera</taxon>
        <taxon>Brachycera</taxon>
        <taxon>Muscomorpha</taxon>
        <taxon>Ephydroidea</taxon>
        <taxon>Drosophilidae</taxon>
        <taxon>Drosophila</taxon>
        <taxon>Sophophora</taxon>
    </lineage>
</organism>
<evidence type="ECO:0000256" key="1">
    <source>
        <dbReference type="SAM" id="Phobius"/>
    </source>
</evidence>
<evidence type="ECO:0000313" key="3">
    <source>
        <dbReference type="Proteomes" id="UP000268350"/>
    </source>
</evidence>
<evidence type="ECO:0008006" key="4">
    <source>
        <dbReference type="Google" id="ProtNLM"/>
    </source>
</evidence>
<keyword evidence="3" id="KW-1185">Reference proteome</keyword>
<dbReference type="AlphaFoldDB" id="A0A3B0J7M1"/>
<keyword evidence="1" id="KW-0812">Transmembrane</keyword>
<name>A0A3B0J7M1_DROGU</name>
<dbReference type="OrthoDB" id="8057427at2759"/>
<dbReference type="EMBL" id="OUUW01000002">
    <property type="protein sequence ID" value="SPP76153.1"/>
    <property type="molecule type" value="Genomic_DNA"/>
</dbReference>
<accession>A0A3B0J7M1</accession>
<dbReference type="Proteomes" id="UP000268350">
    <property type="component" value="Unassembled WGS sequence"/>
</dbReference>
<proteinExistence type="predicted"/>
<keyword evidence="1" id="KW-1133">Transmembrane helix</keyword>
<gene>
    <name evidence="2" type="ORF">DGUA_6G006641</name>
</gene>
<reference evidence="3" key="1">
    <citation type="submission" date="2018-01" db="EMBL/GenBank/DDBJ databases">
        <authorList>
            <person name="Alioto T."/>
            <person name="Alioto T."/>
        </authorList>
    </citation>
    <scope>NUCLEOTIDE SEQUENCE [LARGE SCALE GENOMIC DNA]</scope>
</reference>
<protein>
    <recommendedName>
        <fullName evidence="4">DUF4794 domain-containing protein</fullName>
    </recommendedName>
</protein>
<sequence>MVLPIKASIAADQSISRWFNSFQADTHAALRHLASIMAKFQVILLLIAIALSLLSLTEAQRQRYSQRLSRGRSRYSARQELAPVDAGDVDAVTPYPSADELKPEVPFDEAAAPAAVDPTPDAVYGPPDAAPNSVPDEVYGPPDVTGNDLPAADIPAEQQARLVAARRAVNYRRAGQAVAYRRAVSAAARPAKLSSARSIVRRF</sequence>
<keyword evidence="1" id="KW-0472">Membrane</keyword>
<evidence type="ECO:0000313" key="2">
    <source>
        <dbReference type="EMBL" id="SPP76153.1"/>
    </source>
</evidence>